<dbReference type="Proteomes" id="UP000433883">
    <property type="component" value="Unassembled WGS sequence"/>
</dbReference>
<evidence type="ECO:0000313" key="3">
    <source>
        <dbReference type="Proteomes" id="UP000433883"/>
    </source>
</evidence>
<dbReference type="AlphaFoldDB" id="A0A8H3Z0Q8"/>
<name>A0A8H3Z0Q8_VENIN</name>
<accession>A0A8H3Z0Q8</accession>
<organism evidence="2 3">
    <name type="scientific">Venturia inaequalis</name>
    <name type="common">Apple scab fungus</name>
    <dbReference type="NCBI Taxonomy" id="5025"/>
    <lineage>
        <taxon>Eukaryota</taxon>
        <taxon>Fungi</taxon>
        <taxon>Dikarya</taxon>
        <taxon>Ascomycota</taxon>
        <taxon>Pezizomycotina</taxon>
        <taxon>Dothideomycetes</taxon>
        <taxon>Pleosporomycetidae</taxon>
        <taxon>Venturiales</taxon>
        <taxon>Venturiaceae</taxon>
        <taxon>Venturia</taxon>
    </lineage>
</organism>
<evidence type="ECO:0000313" key="2">
    <source>
        <dbReference type="EMBL" id="KAE9976557.1"/>
    </source>
</evidence>
<feature type="transmembrane region" description="Helical" evidence="1">
    <location>
        <begin position="20"/>
        <end position="38"/>
    </location>
</feature>
<sequence length="343" mass="39455">MVDRLCPPGRGRRLWRFKGIHIFASLLVVVALWYFIAIHESPIRDPSFGLLDRPSKPKYAIATFLTGKSNLQDDGEDNCFIAVRVLTYQLLHANETRCQDSTIPFIVMVTSTVSKNNRAQLVSDGATVRIVEDIPLRWWIKTGVTRWVDQFTKLRLLEMTEYDRVLFIDADTLITRPIDPIFKDPNIRASYPSQLQRNKEIKADEMALLPAEYVFAARSDNALTGERDHPFPPLPTIVFSAGFWVAAPSLALFQYLLAVMNHYRRFDPHTMEQSLLNYAFRRDGAMPWVELDYRWSATWPGENDLGGGVATLHEKLWSTGPDVLRERWRDARRSMEAYYGDGK</sequence>
<dbReference type="PANTHER" id="PTHR11183">
    <property type="entry name" value="GLYCOGENIN SUBFAMILY MEMBER"/>
    <property type="match status" value="1"/>
</dbReference>
<dbReference type="EMBL" id="WNWQ01000151">
    <property type="protein sequence ID" value="KAE9976557.1"/>
    <property type="molecule type" value="Genomic_DNA"/>
</dbReference>
<comment type="caution">
    <text evidence="2">The sequence shown here is derived from an EMBL/GenBank/DDBJ whole genome shotgun (WGS) entry which is preliminary data.</text>
</comment>
<dbReference type="InterPro" id="IPR029044">
    <property type="entry name" value="Nucleotide-diphossugar_trans"/>
</dbReference>
<dbReference type="SUPFAM" id="SSF53448">
    <property type="entry name" value="Nucleotide-diphospho-sugar transferases"/>
    <property type="match status" value="1"/>
</dbReference>
<dbReference type="InterPro" id="IPR050587">
    <property type="entry name" value="GNT1/Glycosyltrans_8"/>
</dbReference>
<keyword evidence="1" id="KW-1133">Transmembrane helix</keyword>
<evidence type="ECO:0008006" key="4">
    <source>
        <dbReference type="Google" id="ProtNLM"/>
    </source>
</evidence>
<gene>
    <name evidence="2" type="ORF">BLS_002012</name>
</gene>
<proteinExistence type="predicted"/>
<dbReference type="Gene3D" id="3.90.550.10">
    <property type="entry name" value="Spore Coat Polysaccharide Biosynthesis Protein SpsA, Chain A"/>
    <property type="match status" value="1"/>
</dbReference>
<feature type="transmembrane region" description="Helical" evidence="1">
    <location>
        <begin position="237"/>
        <end position="257"/>
    </location>
</feature>
<keyword evidence="1" id="KW-0472">Membrane</keyword>
<evidence type="ECO:0000256" key="1">
    <source>
        <dbReference type="SAM" id="Phobius"/>
    </source>
</evidence>
<protein>
    <recommendedName>
        <fullName evidence="4">Glycosyltransferase family 8 protein</fullName>
    </recommendedName>
</protein>
<keyword evidence="1" id="KW-0812">Transmembrane</keyword>
<reference evidence="2 3" key="1">
    <citation type="submission" date="2019-11" db="EMBL/GenBank/DDBJ databases">
        <title>Venturia inaequalis Genome Resource.</title>
        <authorList>
            <person name="Lichtner F.J."/>
        </authorList>
    </citation>
    <scope>NUCLEOTIDE SEQUENCE [LARGE SCALE GENOMIC DNA]</scope>
    <source>
        <strain evidence="2">Bline_iso_100314</strain>
    </source>
</reference>